<dbReference type="SUPFAM" id="SSF101941">
    <property type="entry name" value="NAC domain"/>
    <property type="match status" value="1"/>
</dbReference>
<evidence type="ECO:0000313" key="11">
    <source>
        <dbReference type="EMBL" id="KAF9605955.1"/>
    </source>
</evidence>
<evidence type="ECO:0000256" key="9">
    <source>
        <dbReference type="SAM" id="SignalP"/>
    </source>
</evidence>
<evidence type="ECO:0000259" key="10">
    <source>
        <dbReference type="PROSITE" id="PS51005"/>
    </source>
</evidence>
<feature type="domain" description="NAC" evidence="10">
    <location>
        <begin position="195"/>
        <end position="344"/>
    </location>
</feature>
<evidence type="ECO:0000256" key="7">
    <source>
        <dbReference type="ARBA" id="ARBA00023163"/>
    </source>
</evidence>
<dbReference type="AlphaFoldDB" id="A0A835HU07"/>
<protein>
    <recommendedName>
        <fullName evidence="10">NAC domain-containing protein</fullName>
    </recommendedName>
</protein>
<dbReference type="GO" id="GO:0006355">
    <property type="term" value="P:regulation of DNA-templated transcription"/>
    <property type="evidence" value="ECO:0007669"/>
    <property type="project" value="InterPro"/>
</dbReference>
<evidence type="ECO:0000256" key="8">
    <source>
        <dbReference type="ARBA" id="ARBA00023242"/>
    </source>
</evidence>
<dbReference type="InterPro" id="IPR008801">
    <property type="entry name" value="RALF"/>
</dbReference>
<proteinExistence type="inferred from homology"/>
<dbReference type="InterPro" id="IPR036093">
    <property type="entry name" value="NAC_dom_sf"/>
</dbReference>
<evidence type="ECO:0000256" key="1">
    <source>
        <dbReference type="ARBA" id="ARBA00009178"/>
    </source>
</evidence>
<dbReference type="GO" id="GO:0005179">
    <property type="term" value="F:hormone activity"/>
    <property type="evidence" value="ECO:0007669"/>
    <property type="project" value="UniProtKB-KW"/>
</dbReference>
<dbReference type="PROSITE" id="PS51005">
    <property type="entry name" value="NAC"/>
    <property type="match status" value="1"/>
</dbReference>
<dbReference type="OrthoDB" id="1906275at2759"/>
<organism evidence="11 12">
    <name type="scientific">Coptis chinensis</name>
    <dbReference type="NCBI Taxonomy" id="261450"/>
    <lineage>
        <taxon>Eukaryota</taxon>
        <taxon>Viridiplantae</taxon>
        <taxon>Streptophyta</taxon>
        <taxon>Embryophyta</taxon>
        <taxon>Tracheophyta</taxon>
        <taxon>Spermatophyta</taxon>
        <taxon>Magnoliopsida</taxon>
        <taxon>Ranunculales</taxon>
        <taxon>Ranunculaceae</taxon>
        <taxon>Coptidoideae</taxon>
        <taxon>Coptis</taxon>
    </lineage>
</organism>
<keyword evidence="12" id="KW-1185">Reference proteome</keyword>
<keyword evidence="8" id="KW-0539">Nucleus</keyword>
<dbReference type="Gene3D" id="2.170.150.80">
    <property type="entry name" value="NAC domain"/>
    <property type="match status" value="1"/>
</dbReference>
<dbReference type="PANTHER" id="PTHR31719">
    <property type="entry name" value="NAC TRANSCRIPTION FACTOR 56"/>
    <property type="match status" value="1"/>
</dbReference>
<evidence type="ECO:0000256" key="2">
    <source>
        <dbReference type="ARBA" id="ARBA00022702"/>
    </source>
</evidence>
<keyword evidence="4" id="KW-0805">Transcription regulation</keyword>
<accession>A0A835HU07</accession>
<dbReference type="EMBL" id="JADFTS010000005">
    <property type="protein sequence ID" value="KAF9605955.1"/>
    <property type="molecule type" value="Genomic_DNA"/>
</dbReference>
<keyword evidence="6" id="KW-1015">Disulfide bond</keyword>
<keyword evidence="5" id="KW-0238">DNA-binding</keyword>
<keyword evidence="7" id="KW-0804">Transcription</keyword>
<keyword evidence="3 9" id="KW-0732">Signal</keyword>
<dbReference type="InterPro" id="IPR003441">
    <property type="entry name" value="NAC-dom"/>
</dbReference>
<comment type="caution">
    <text evidence="11">The sequence shown here is derived from an EMBL/GenBank/DDBJ whole genome shotgun (WGS) entry which is preliminary data.</text>
</comment>
<keyword evidence="2" id="KW-0372">Hormone</keyword>
<name>A0A835HU07_9MAGN</name>
<dbReference type="Proteomes" id="UP000631114">
    <property type="component" value="Unassembled WGS sequence"/>
</dbReference>
<evidence type="ECO:0000256" key="6">
    <source>
        <dbReference type="ARBA" id="ARBA00023157"/>
    </source>
</evidence>
<dbReference type="PANTHER" id="PTHR31719:SF179">
    <property type="entry name" value="OS08G0148400 PROTEIN"/>
    <property type="match status" value="1"/>
</dbReference>
<gene>
    <name evidence="11" type="ORF">IFM89_021281</name>
</gene>
<dbReference type="Pfam" id="PF05498">
    <property type="entry name" value="RALF"/>
    <property type="match status" value="1"/>
</dbReference>
<evidence type="ECO:0000313" key="12">
    <source>
        <dbReference type="Proteomes" id="UP000631114"/>
    </source>
</evidence>
<reference evidence="11 12" key="1">
    <citation type="submission" date="2020-10" db="EMBL/GenBank/DDBJ databases">
        <title>The Coptis chinensis genome and diversification of protoberbering-type alkaloids.</title>
        <authorList>
            <person name="Wang B."/>
            <person name="Shu S."/>
            <person name="Song C."/>
            <person name="Liu Y."/>
        </authorList>
    </citation>
    <scope>NUCLEOTIDE SEQUENCE [LARGE SCALE GENOMIC DNA]</scope>
    <source>
        <strain evidence="11">HL-2020</strain>
        <tissue evidence="11">Leaf</tissue>
    </source>
</reference>
<evidence type="ECO:0000256" key="4">
    <source>
        <dbReference type="ARBA" id="ARBA00023015"/>
    </source>
</evidence>
<feature type="chain" id="PRO_5032933109" description="NAC domain-containing protein" evidence="9">
    <location>
        <begin position="30"/>
        <end position="484"/>
    </location>
</feature>
<sequence length="484" mass="54579">MPKRSNKSPMRNLCLALVLLQTTFSICSGFHVLDTTSLNSSGIEVMVKKACAGKMGLCFWETKNEMEIMDVEMDSEINRRVLFMQKKYISYETLKRDMVPCDRPGASYYKCHVMGQANPYTRGCEEIAGCRNVNKGGSTGSGNVGGGFGGHGCFGGSASGQGTIFGLIMAIYEDTLGPGRLIHSSRNERLSGKGLPVGFGFLPTDEDLAYCLKRKVDSPNFQYDVIIEANVYESHPEELIDQHRSKEQEAAWYFFTPRDRAYPKGSVPSRMAKGGYWNDSSGDKLAFVGPKNELVYKRSLVFHEGNRKSSTKTNWIMYEYHRNDKDNQIAFNDQNRSMKEVEIRFDTKASFFVWPPDEFVRLRQGSDINFINKKYNHTIKVGWMGAMSNTQEQKRKTVLLNELQSEDQGQGERADTELMKRTVSKDFHVKGKKRAKATTQGVSMEGGTDYCETKAKVGTESAEFLEKNTDSLIKQQLSMSVQRH</sequence>
<dbReference type="GO" id="GO:0003677">
    <property type="term" value="F:DNA binding"/>
    <property type="evidence" value="ECO:0007669"/>
    <property type="project" value="UniProtKB-KW"/>
</dbReference>
<comment type="similarity">
    <text evidence="1">Belongs to the plant rapid alkalinization factor (RALF) family.</text>
</comment>
<feature type="signal peptide" evidence="9">
    <location>
        <begin position="1"/>
        <end position="29"/>
    </location>
</feature>
<evidence type="ECO:0000256" key="5">
    <source>
        <dbReference type="ARBA" id="ARBA00023125"/>
    </source>
</evidence>
<dbReference type="Pfam" id="PF02365">
    <property type="entry name" value="NAM"/>
    <property type="match status" value="1"/>
</dbReference>
<evidence type="ECO:0000256" key="3">
    <source>
        <dbReference type="ARBA" id="ARBA00022729"/>
    </source>
</evidence>